<evidence type="ECO:0000259" key="13">
    <source>
        <dbReference type="PROSITE" id="PS51846"/>
    </source>
</evidence>
<dbReference type="GO" id="GO:0015693">
    <property type="term" value="P:magnesium ion transport"/>
    <property type="evidence" value="ECO:0007669"/>
    <property type="project" value="UniProtKB-ARBA"/>
</dbReference>
<evidence type="ECO:0000256" key="5">
    <source>
        <dbReference type="ARBA" id="ARBA00022989"/>
    </source>
</evidence>
<dbReference type="PROSITE" id="PS51846">
    <property type="entry name" value="CNNM"/>
    <property type="match status" value="1"/>
</dbReference>
<dbReference type="GO" id="GO:0022857">
    <property type="term" value="F:transmembrane transporter activity"/>
    <property type="evidence" value="ECO:0007669"/>
    <property type="project" value="TreeGrafter"/>
</dbReference>
<feature type="chain" id="PRO_5043786702" description="CNNM transmembrane domain-containing protein" evidence="12">
    <location>
        <begin position="38"/>
        <end position="851"/>
    </location>
</feature>
<dbReference type="FunFam" id="3.10.580.10:FF:000006">
    <property type="entry name" value="DUF21 and CBS domain protein"/>
    <property type="match status" value="1"/>
</dbReference>
<sequence length="851" mass="93720">MRTARGAYASNRSNVARNVLCVALVFSCLLGPPLAAAQGEGLAGDAAAGAAAAPQAPAADAAAPVPAAAVPAATLADVRKPQINVEKKPVISGMRIEAEDDPHADPAFVGYNKRGSNLVRAGVPVDTIIFGYWLDEVKEIAFSTVTNCSEEHMVLRAEVTQFSLAVDKMISVNFIFPMKNTFYRLCVRQKESPSWMEVSEQRAMVSTEIPPKQYYFPFWIQVAIITVLLTLSGLFSGLNLGLMALSPQELTLIQKSGSKTERKYADTIIPVRDKGNQLLCSLLIGNVMVNSGISILLDDLTGSGYVALIASSAGIVVFGEIFPQSLCVKKGLAVGARTIWLTRFFMVLTWPIAYPISRLLDCILGDEVVAYDRKRLMELIKMSTAEDGLVAEELKIAVGAMEISDKTVGDVMTKIDDVFMLPDTTTLNTKTVAEILRMGYTRIPVYSGDRNNVVSLLFVKDLALLDPDDNFTIQTVCNYHQHALRFVLLDTPLRVMLEEFKKGDYHLAMVNAIVEHDDQDPSYELQGVVTLEDIVEEILQAEIVDETDAVMDNVSKMRRKAARGHELSMMMDTEEPGKIISVQMQLVTMQWLTTNISAFHHEIIDRGVLEKLIRQHVRRVELTHLPEMFDKKSSAIPRIAKLYSKQEYSERFILILEGRALVTIGQDSMTFEAGPWHAFGQEMLQKLVDGHSTASVSHSRGSLSAGDVSGSQQTTSRKNGFVPDFSVTVLDDCTFLEISCSSWMRAFKSTQLSRGAPTRPHDDLPFKQSIHPLSSSQHSLVDVPSTNGGVKRHTSYITPQHDGVRRVKRTAYDDATKPRSASESEHVELLSSSIRMPLIGDSSKTLTDSEA</sequence>
<feature type="compositionally biased region" description="Basic and acidic residues" evidence="10">
    <location>
        <begin position="802"/>
        <end position="828"/>
    </location>
</feature>
<keyword evidence="4" id="KW-0677">Repeat</keyword>
<dbReference type="Gene3D" id="3.10.580.10">
    <property type="entry name" value="CBS-domain"/>
    <property type="match status" value="1"/>
</dbReference>
<keyword evidence="12" id="KW-0732">Signal</keyword>
<dbReference type="PANTHER" id="PTHR12064">
    <property type="entry name" value="METAL TRANSPORTER CNNM"/>
    <property type="match status" value="1"/>
</dbReference>
<dbReference type="CDD" id="cd04590">
    <property type="entry name" value="CBS_pair_CorC_HlyC_assoc"/>
    <property type="match status" value="1"/>
</dbReference>
<keyword evidence="7" id="KW-0129">CBS domain</keyword>
<dbReference type="Proteomes" id="UP001432322">
    <property type="component" value="Unassembled WGS sequence"/>
</dbReference>
<protein>
    <recommendedName>
        <fullName evidence="13">CNNM transmembrane domain-containing protein</fullName>
    </recommendedName>
</protein>
<keyword evidence="8 9" id="KW-0472">Membrane</keyword>
<reference evidence="14" key="1">
    <citation type="submission" date="2023-10" db="EMBL/GenBank/DDBJ databases">
        <title>Genome assembly of Pristionchus species.</title>
        <authorList>
            <person name="Yoshida K."/>
            <person name="Sommer R.J."/>
        </authorList>
    </citation>
    <scope>NUCLEOTIDE SEQUENCE</scope>
    <source>
        <strain evidence="14">RS5133</strain>
    </source>
</reference>
<evidence type="ECO:0000256" key="11">
    <source>
        <dbReference type="SAM" id="Phobius"/>
    </source>
</evidence>
<dbReference type="AlphaFoldDB" id="A0AAV5WL94"/>
<name>A0AAV5WL94_9BILA</name>
<dbReference type="GO" id="GO:0008340">
    <property type="term" value="P:determination of adult lifespan"/>
    <property type="evidence" value="ECO:0007669"/>
    <property type="project" value="UniProtKB-ARBA"/>
</dbReference>
<dbReference type="EMBL" id="BTSY01000006">
    <property type="protein sequence ID" value="GMT31305.1"/>
    <property type="molecule type" value="Genomic_DNA"/>
</dbReference>
<accession>A0AAV5WL94</accession>
<keyword evidence="3 9" id="KW-0812">Transmembrane</keyword>
<evidence type="ECO:0000256" key="10">
    <source>
        <dbReference type="SAM" id="MobiDB-lite"/>
    </source>
</evidence>
<comment type="caution">
    <text evidence="14">The sequence shown here is derived from an EMBL/GenBank/DDBJ whole genome shotgun (WGS) entry which is preliminary data.</text>
</comment>
<dbReference type="PROSITE" id="PS51257">
    <property type="entry name" value="PROKAR_LIPOPROTEIN"/>
    <property type="match status" value="1"/>
</dbReference>
<gene>
    <name evidence="14" type="ORF">PFISCL1PPCAC_22602</name>
</gene>
<feature type="region of interest" description="Disordered" evidence="10">
    <location>
        <begin position="698"/>
        <end position="717"/>
    </location>
</feature>
<feature type="compositionally biased region" description="Polar residues" evidence="10">
    <location>
        <begin position="771"/>
        <end position="788"/>
    </location>
</feature>
<evidence type="ECO:0000256" key="6">
    <source>
        <dbReference type="ARBA" id="ARBA00023065"/>
    </source>
</evidence>
<evidence type="ECO:0000256" key="8">
    <source>
        <dbReference type="ARBA" id="ARBA00023136"/>
    </source>
</evidence>
<dbReference type="InterPro" id="IPR045095">
    <property type="entry name" value="ACDP"/>
</dbReference>
<proteinExistence type="inferred from homology"/>
<dbReference type="GO" id="GO:0032026">
    <property type="term" value="P:response to magnesium ion"/>
    <property type="evidence" value="ECO:0007669"/>
    <property type="project" value="UniProtKB-ARBA"/>
</dbReference>
<comment type="similarity">
    <text evidence="2">Belongs to the ACDP family.</text>
</comment>
<keyword evidence="6" id="KW-0406">Ion transport</keyword>
<feature type="transmembrane region" description="Helical" evidence="11">
    <location>
        <begin position="218"/>
        <end position="245"/>
    </location>
</feature>
<evidence type="ECO:0000256" key="3">
    <source>
        <dbReference type="ARBA" id="ARBA00022692"/>
    </source>
</evidence>
<dbReference type="GO" id="GO:0016323">
    <property type="term" value="C:basolateral plasma membrane"/>
    <property type="evidence" value="ECO:0007669"/>
    <property type="project" value="UniProtKB-SubCell"/>
</dbReference>
<dbReference type="GO" id="GO:0040026">
    <property type="term" value="P:positive regulation of vulval development"/>
    <property type="evidence" value="ECO:0007669"/>
    <property type="project" value="UniProtKB-ARBA"/>
</dbReference>
<evidence type="ECO:0000313" key="15">
    <source>
        <dbReference type="Proteomes" id="UP001432322"/>
    </source>
</evidence>
<dbReference type="PANTHER" id="PTHR12064:SF94">
    <property type="entry name" value="UNEXTENDED PROTEIN"/>
    <property type="match status" value="1"/>
</dbReference>
<dbReference type="Pfam" id="PF01595">
    <property type="entry name" value="CNNM"/>
    <property type="match status" value="1"/>
</dbReference>
<dbReference type="GO" id="GO:0040018">
    <property type="term" value="P:positive regulation of multicellular organism growth"/>
    <property type="evidence" value="ECO:0007669"/>
    <property type="project" value="UniProtKB-ARBA"/>
</dbReference>
<keyword evidence="15" id="KW-1185">Reference proteome</keyword>
<evidence type="ECO:0000256" key="1">
    <source>
        <dbReference type="ARBA" id="ARBA00004554"/>
    </source>
</evidence>
<dbReference type="InterPro" id="IPR046342">
    <property type="entry name" value="CBS_dom_sf"/>
</dbReference>
<keyword evidence="5 9" id="KW-1133">Transmembrane helix</keyword>
<dbReference type="InterPro" id="IPR044751">
    <property type="entry name" value="Ion_transp-like_CBS"/>
</dbReference>
<feature type="signal peptide" evidence="12">
    <location>
        <begin position="1"/>
        <end position="37"/>
    </location>
</feature>
<keyword evidence="6" id="KW-0813">Transport</keyword>
<evidence type="ECO:0000256" key="7">
    <source>
        <dbReference type="ARBA" id="ARBA00023122"/>
    </source>
</evidence>
<feature type="region of interest" description="Disordered" evidence="10">
    <location>
        <begin position="752"/>
        <end position="833"/>
    </location>
</feature>
<evidence type="ECO:0000256" key="4">
    <source>
        <dbReference type="ARBA" id="ARBA00022737"/>
    </source>
</evidence>
<dbReference type="GO" id="GO:1905941">
    <property type="term" value="P:positive regulation of gonad development"/>
    <property type="evidence" value="ECO:0007669"/>
    <property type="project" value="UniProtKB-ARBA"/>
</dbReference>
<dbReference type="InterPro" id="IPR002550">
    <property type="entry name" value="CNNM"/>
</dbReference>
<evidence type="ECO:0000313" key="14">
    <source>
        <dbReference type="EMBL" id="GMT31305.1"/>
    </source>
</evidence>
<evidence type="ECO:0000256" key="9">
    <source>
        <dbReference type="PROSITE-ProRule" id="PRU01193"/>
    </source>
</evidence>
<dbReference type="SUPFAM" id="SSF54631">
    <property type="entry name" value="CBS-domain pair"/>
    <property type="match status" value="1"/>
</dbReference>
<dbReference type="Pfam" id="PF25562">
    <property type="entry name" value="CNBH_CNNM2_C"/>
    <property type="match status" value="1"/>
</dbReference>
<dbReference type="GO" id="GO:0010960">
    <property type="term" value="P:magnesium ion homeostasis"/>
    <property type="evidence" value="ECO:0007669"/>
    <property type="project" value="InterPro"/>
</dbReference>
<evidence type="ECO:0000256" key="2">
    <source>
        <dbReference type="ARBA" id="ARBA00010484"/>
    </source>
</evidence>
<evidence type="ECO:0000256" key="12">
    <source>
        <dbReference type="SAM" id="SignalP"/>
    </source>
</evidence>
<comment type="subcellular location">
    <subcellularLocation>
        <location evidence="1">Basolateral cell membrane</location>
        <topology evidence="1">Multi-pass membrane protein</topology>
    </subcellularLocation>
</comment>
<organism evidence="14 15">
    <name type="scientific">Pristionchus fissidentatus</name>
    <dbReference type="NCBI Taxonomy" id="1538716"/>
    <lineage>
        <taxon>Eukaryota</taxon>
        <taxon>Metazoa</taxon>
        <taxon>Ecdysozoa</taxon>
        <taxon>Nematoda</taxon>
        <taxon>Chromadorea</taxon>
        <taxon>Rhabditida</taxon>
        <taxon>Rhabditina</taxon>
        <taxon>Diplogasteromorpha</taxon>
        <taxon>Diplogasteroidea</taxon>
        <taxon>Neodiplogasteridae</taxon>
        <taxon>Pristionchus</taxon>
    </lineage>
</organism>
<feature type="domain" description="CNNM transmembrane" evidence="13">
    <location>
        <begin position="214"/>
        <end position="394"/>
    </location>
</feature>